<dbReference type="GO" id="GO:0043565">
    <property type="term" value="F:sequence-specific DNA binding"/>
    <property type="evidence" value="ECO:0007669"/>
    <property type="project" value="InterPro"/>
</dbReference>
<dbReference type="EMBL" id="CP036267">
    <property type="protein sequence ID" value="QDT34895.1"/>
    <property type="molecule type" value="Genomic_DNA"/>
</dbReference>
<proteinExistence type="predicted"/>
<dbReference type="RefSeq" id="WP_145203567.1">
    <property type="nucleotide sequence ID" value="NZ_CP036267.1"/>
</dbReference>
<reference evidence="3 4" key="1">
    <citation type="submission" date="2019-02" db="EMBL/GenBank/DDBJ databases">
        <title>Deep-cultivation of Planctomycetes and their phenomic and genomic characterization uncovers novel biology.</title>
        <authorList>
            <person name="Wiegand S."/>
            <person name="Jogler M."/>
            <person name="Boedeker C."/>
            <person name="Pinto D."/>
            <person name="Vollmers J."/>
            <person name="Rivas-Marin E."/>
            <person name="Kohn T."/>
            <person name="Peeters S.H."/>
            <person name="Heuer A."/>
            <person name="Rast P."/>
            <person name="Oberbeckmann S."/>
            <person name="Bunk B."/>
            <person name="Jeske O."/>
            <person name="Meyerdierks A."/>
            <person name="Storesund J.E."/>
            <person name="Kallscheuer N."/>
            <person name="Luecker S."/>
            <person name="Lage O.M."/>
            <person name="Pohl T."/>
            <person name="Merkel B.J."/>
            <person name="Hornburger P."/>
            <person name="Mueller R.-W."/>
            <person name="Bruemmer F."/>
            <person name="Labrenz M."/>
            <person name="Spormann A.M."/>
            <person name="Op den Camp H."/>
            <person name="Overmann J."/>
            <person name="Amann R."/>
            <person name="Jetten M.S.M."/>
            <person name="Mascher T."/>
            <person name="Medema M.H."/>
            <person name="Devos D.P."/>
            <person name="Kaster A.-K."/>
            <person name="Ovreas L."/>
            <person name="Rohde M."/>
            <person name="Galperin M.Y."/>
            <person name="Jogler C."/>
        </authorList>
    </citation>
    <scope>NUCLEOTIDE SEQUENCE [LARGE SCALE GENOMIC DNA]</scope>
    <source>
        <strain evidence="3 4">Mal48</strain>
    </source>
</reference>
<evidence type="ECO:0000256" key="1">
    <source>
        <dbReference type="SAM" id="Phobius"/>
    </source>
</evidence>
<gene>
    <name evidence="3" type="ORF">Mal48_41680</name>
</gene>
<dbReference type="OrthoDB" id="268322at2"/>
<dbReference type="KEGG" id="tpol:Mal48_41680"/>
<protein>
    <recommendedName>
        <fullName evidence="2">GATA-type domain-containing protein</fullName>
    </recommendedName>
</protein>
<evidence type="ECO:0000313" key="3">
    <source>
        <dbReference type="EMBL" id="QDT34895.1"/>
    </source>
</evidence>
<evidence type="ECO:0000313" key="4">
    <source>
        <dbReference type="Proteomes" id="UP000315724"/>
    </source>
</evidence>
<organism evidence="3 4">
    <name type="scientific">Thalassoglobus polymorphus</name>
    <dbReference type="NCBI Taxonomy" id="2527994"/>
    <lineage>
        <taxon>Bacteria</taxon>
        <taxon>Pseudomonadati</taxon>
        <taxon>Planctomycetota</taxon>
        <taxon>Planctomycetia</taxon>
        <taxon>Planctomycetales</taxon>
        <taxon>Planctomycetaceae</taxon>
        <taxon>Thalassoglobus</taxon>
    </lineage>
</organism>
<keyword evidence="4" id="KW-1185">Reference proteome</keyword>
<keyword evidence="1" id="KW-0472">Membrane</keyword>
<feature type="transmembrane region" description="Helical" evidence="1">
    <location>
        <begin position="7"/>
        <end position="26"/>
    </location>
</feature>
<dbReference type="PROSITE" id="PS50114">
    <property type="entry name" value="GATA_ZN_FINGER_2"/>
    <property type="match status" value="1"/>
</dbReference>
<accession>A0A517QTC5</accession>
<feature type="domain" description="GATA-type" evidence="2">
    <location>
        <begin position="90"/>
        <end position="129"/>
    </location>
</feature>
<dbReference type="InterPro" id="IPR000679">
    <property type="entry name" value="Znf_GATA"/>
</dbReference>
<feature type="transmembrane region" description="Helical" evidence="1">
    <location>
        <begin position="38"/>
        <end position="59"/>
    </location>
</feature>
<keyword evidence="1" id="KW-0812">Transmembrane</keyword>
<sequence>MQLIRFMGIVPLGIGLSLIFGLWSGIPPFGFAPIFFKIFGTFVAIPFVVVGLTTLSGKLSPEHRIRSMMENMHQLNQHPDDGPAAPLADVTAGYQCDGCGASLAENADVSPHGDVKCNHCGRWFNIHKT</sequence>
<evidence type="ECO:0000259" key="2">
    <source>
        <dbReference type="PROSITE" id="PS50114"/>
    </source>
</evidence>
<dbReference type="AlphaFoldDB" id="A0A517QTC5"/>
<dbReference type="GO" id="GO:0006355">
    <property type="term" value="P:regulation of DNA-templated transcription"/>
    <property type="evidence" value="ECO:0007669"/>
    <property type="project" value="InterPro"/>
</dbReference>
<name>A0A517QTC5_9PLAN</name>
<keyword evidence="1" id="KW-1133">Transmembrane helix</keyword>
<dbReference type="Proteomes" id="UP000315724">
    <property type="component" value="Chromosome"/>
</dbReference>